<dbReference type="InterPro" id="IPR026904">
    <property type="entry name" value="MnmG_C"/>
</dbReference>
<feature type="domain" description="tRNA uridine 5-carboxymethylaminomethyl modification enzyme C-terminal subdomain" evidence="7">
    <location>
        <begin position="748"/>
        <end position="821"/>
    </location>
</feature>
<keyword evidence="3" id="KW-0285">Flavoprotein</keyword>
<dbReference type="AlphaFoldDB" id="A0A8J9SKR3"/>
<comment type="similarity">
    <text evidence="2">Belongs to the MnmG family.</text>
</comment>
<dbReference type="InterPro" id="IPR004416">
    <property type="entry name" value="MnmG"/>
</dbReference>
<dbReference type="InterPro" id="IPR002218">
    <property type="entry name" value="MnmG-rel"/>
</dbReference>
<dbReference type="InterPro" id="IPR036188">
    <property type="entry name" value="FAD/NAD-bd_sf"/>
</dbReference>
<dbReference type="InterPro" id="IPR040131">
    <property type="entry name" value="MnmG_N"/>
</dbReference>
<evidence type="ECO:0000256" key="3">
    <source>
        <dbReference type="ARBA" id="ARBA00022630"/>
    </source>
</evidence>
<dbReference type="GO" id="GO:0002098">
    <property type="term" value="P:tRNA wobble uridine modification"/>
    <property type="evidence" value="ECO:0007669"/>
    <property type="project" value="InterPro"/>
</dbReference>
<dbReference type="PANTHER" id="PTHR11806:SF0">
    <property type="entry name" value="PROTEIN MTO1 HOMOLOG, MITOCHONDRIAL"/>
    <property type="match status" value="1"/>
</dbReference>
<dbReference type="EMBL" id="OU594950">
    <property type="protein sequence ID" value="CAG9294666.1"/>
    <property type="molecule type" value="Genomic_DNA"/>
</dbReference>
<evidence type="ECO:0000256" key="2">
    <source>
        <dbReference type="ARBA" id="ARBA00007653"/>
    </source>
</evidence>
<keyword evidence="6" id="KW-0732">Signal</keyword>
<proteinExistence type="inferred from homology"/>
<dbReference type="Proteomes" id="UP000836788">
    <property type="component" value="Chromosome 9"/>
</dbReference>
<dbReference type="PANTHER" id="PTHR11806">
    <property type="entry name" value="GLUCOSE INHIBITED DIVISION PROTEIN A"/>
    <property type="match status" value="1"/>
</dbReference>
<evidence type="ECO:0000256" key="1">
    <source>
        <dbReference type="ARBA" id="ARBA00001974"/>
    </source>
</evidence>
<evidence type="ECO:0000256" key="5">
    <source>
        <dbReference type="SAM" id="MobiDB-lite"/>
    </source>
</evidence>
<dbReference type="Pfam" id="PF13932">
    <property type="entry name" value="SAM_GIDA_C"/>
    <property type="match status" value="1"/>
</dbReference>
<evidence type="ECO:0000256" key="4">
    <source>
        <dbReference type="ARBA" id="ARBA00022827"/>
    </source>
</evidence>
<feature type="chain" id="PRO_5035427146" description="tRNA uridine 5-carboxymethylaminomethyl modification enzyme C-terminal subdomain domain-containing protein" evidence="6">
    <location>
        <begin position="25"/>
        <end position="843"/>
    </location>
</feature>
<dbReference type="HAMAP" id="MF_00129">
    <property type="entry name" value="MnmG_GidA"/>
    <property type="match status" value="1"/>
</dbReference>
<comment type="cofactor">
    <cofactor evidence="1">
        <name>FAD</name>
        <dbReference type="ChEBI" id="CHEBI:57692"/>
    </cofactor>
</comment>
<protein>
    <recommendedName>
        <fullName evidence="7">tRNA uridine 5-carboxymethylaminomethyl modification enzyme C-terminal subdomain domain-containing protein</fullName>
    </recommendedName>
</protein>
<sequence length="843" mass="92156">MPTTVPSLAATFLTMVLLTPWSNGLWRGGRRYASSATAFRTTTLAGHFAVHSWSPTQYPWRPRLNVGTKAEPTGRTIRYATTSSSSSSTNDSASEYDVIVVGGGHAGCDAAAAAARTGARTALVTQKLATIGELSCNPSIGGIGKGHLVREIDALDGLMGNVADQGGIHFRLLNRRKGPAVRGPRAQMDRDLYQQCMQDILRNYPNLHLVEASVQDLLLDQSTSAPLESMAPMQSGDLGQGLLGSTGRGSSPVDNGANVDQQARMIQAATSSSRNARIRGIVAETPDGKTIELASRAVVITTGTFLRGVLMMGHERYSGGRHLRDSEEVEPPSVGLAQTLARFEFPLGRLKTGTPARIDGSTIDWSALAIQPSENPAQPFSHLRQFNEEQPPLVEAGTLIDCYQTATNEETHKLVMEFEHMLPQYDGLDGKGNGPRYCPSIYKKVQRFPQRTGHNCFLEPEGLNTDLVYPNGMSGPYPPEIQQKILRTMKGLGAVEIIRPGYDVEYDFVNPTALTHTLETKRIGGLYLAGQICGTTGYEEAAAQGIVAGANAGRAAAAATRGDPPPLPFVIGRDEGYIGVLVDDLVTRGTSEPYRMFTSRAEYRISLRADNADLRLTRKGMEYGLVKDEERMSALDAREFLIDDRVGKLSSFQLKVTEWSSRGGLDLMGGAQMKRKIGQKKTAEEVLGMPNVTLKDVEDIMKAVSKEPDVVVETTDPLPSKEVRAMLEAMDNFVPSPASVYDTVEASVKYQSYVRRQHKDMESWRRAQGLRIPPDVEYVHKYLPTLSIEELEKLSQIRPATFADASQISGMTPKSLIYLYHHVQRRNRDRDGGGSKKRKVAES</sequence>
<name>A0A8J9SKR3_PHATR</name>
<organism evidence="8">
    <name type="scientific">Phaeodactylum tricornutum</name>
    <name type="common">Diatom</name>
    <dbReference type="NCBI Taxonomy" id="2850"/>
    <lineage>
        <taxon>Eukaryota</taxon>
        <taxon>Sar</taxon>
        <taxon>Stramenopiles</taxon>
        <taxon>Ochrophyta</taxon>
        <taxon>Bacillariophyta</taxon>
        <taxon>Bacillariophyceae</taxon>
        <taxon>Bacillariophycidae</taxon>
        <taxon>Naviculales</taxon>
        <taxon>Phaeodactylaceae</taxon>
        <taxon>Phaeodactylum</taxon>
    </lineage>
</organism>
<feature type="signal peptide" evidence="6">
    <location>
        <begin position="1"/>
        <end position="24"/>
    </location>
</feature>
<dbReference type="SMART" id="SM01228">
    <property type="entry name" value="GIDA_assoc_3"/>
    <property type="match status" value="1"/>
</dbReference>
<dbReference type="SUPFAM" id="SSF51905">
    <property type="entry name" value="FAD/NAD(P)-binding domain"/>
    <property type="match status" value="2"/>
</dbReference>
<dbReference type="InterPro" id="IPR044920">
    <property type="entry name" value="MnmG_C_subdom_sf"/>
</dbReference>
<dbReference type="Gene3D" id="3.50.50.60">
    <property type="entry name" value="FAD/NAD(P)-binding domain"/>
    <property type="match status" value="2"/>
</dbReference>
<evidence type="ECO:0000313" key="8">
    <source>
        <dbReference type="EMBL" id="CAG9294666.1"/>
    </source>
</evidence>
<dbReference type="InterPro" id="IPR047001">
    <property type="entry name" value="MnmG_C_subdom"/>
</dbReference>
<dbReference type="GO" id="GO:0050660">
    <property type="term" value="F:flavin adenine dinucleotide binding"/>
    <property type="evidence" value="ECO:0007669"/>
    <property type="project" value="InterPro"/>
</dbReference>
<gene>
    <name evidence="8" type="ORF">PTTT1_LOCUS55439</name>
</gene>
<reference evidence="8" key="1">
    <citation type="submission" date="2022-02" db="EMBL/GenBank/DDBJ databases">
        <authorList>
            <person name="Giguere J D."/>
        </authorList>
    </citation>
    <scope>NUCLEOTIDE SEQUENCE</scope>
    <source>
        <strain evidence="8">CCAP 1055/1</strain>
    </source>
</reference>
<accession>A0A8J9SKR3</accession>
<dbReference type="FunFam" id="3.50.50.60:FF:000002">
    <property type="entry name" value="tRNA uridine 5-carboxymethylaminomethyl modification enzyme MnmG"/>
    <property type="match status" value="1"/>
</dbReference>
<feature type="region of interest" description="Disordered" evidence="5">
    <location>
        <begin position="65"/>
        <end position="91"/>
    </location>
</feature>
<keyword evidence="4" id="KW-0274">FAD</keyword>
<evidence type="ECO:0000256" key="6">
    <source>
        <dbReference type="SAM" id="SignalP"/>
    </source>
</evidence>
<dbReference type="GO" id="GO:0030488">
    <property type="term" value="P:tRNA methylation"/>
    <property type="evidence" value="ECO:0007669"/>
    <property type="project" value="TreeGrafter"/>
</dbReference>
<evidence type="ECO:0000259" key="7">
    <source>
        <dbReference type="SMART" id="SM01228"/>
    </source>
</evidence>
<dbReference type="Pfam" id="PF01134">
    <property type="entry name" value="GIDA"/>
    <property type="match status" value="2"/>
</dbReference>
<dbReference type="GO" id="GO:0005737">
    <property type="term" value="C:cytoplasm"/>
    <property type="evidence" value="ECO:0007669"/>
    <property type="project" value="UniProtKB-ARBA"/>
</dbReference>
<dbReference type="Gene3D" id="1.10.150.570">
    <property type="entry name" value="GidA associated domain, C-terminal subdomain"/>
    <property type="match status" value="1"/>
</dbReference>